<dbReference type="PANTHER" id="PTHR41248:SF1">
    <property type="entry name" value="NORD PROTEIN"/>
    <property type="match status" value="1"/>
</dbReference>
<evidence type="ECO:0000313" key="2">
    <source>
        <dbReference type="EMBL" id="MBU2759099.1"/>
    </source>
</evidence>
<evidence type="ECO:0000259" key="1">
    <source>
        <dbReference type="PROSITE" id="PS50234"/>
    </source>
</evidence>
<dbReference type="PROSITE" id="PS50234">
    <property type="entry name" value="VWFA"/>
    <property type="match status" value="1"/>
</dbReference>
<dbReference type="Proteomes" id="UP000755654">
    <property type="component" value="Unassembled WGS sequence"/>
</dbReference>
<dbReference type="InterPro" id="IPR036465">
    <property type="entry name" value="vWFA_dom_sf"/>
</dbReference>
<dbReference type="CDD" id="cd01454">
    <property type="entry name" value="vWA_norD_type"/>
    <property type="match status" value="1"/>
</dbReference>
<dbReference type="Gene3D" id="3.40.50.410">
    <property type="entry name" value="von Willebrand factor, type A domain"/>
    <property type="match status" value="1"/>
</dbReference>
<dbReference type="RefSeq" id="WP_215882841.1">
    <property type="nucleotide sequence ID" value="NZ_JAAOMP010000031.1"/>
</dbReference>
<organism evidence="2 3">
    <name type="scientific">Acidithiobacillus sulfurivorans</name>
    <dbReference type="NCBI Taxonomy" id="1958756"/>
    <lineage>
        <taxon>Bacteria</taxon>
        <taxon>Pseudomonadati</taxon>
        <taxon>Pseudomonadota</taxon>
        <taxon>Acidithiobacillia</taxon>
        <taxon>Acidithiobacillales</taxon>
        <taxon>Acidithiobacillaceae</taxon>
        <taxon>Acidithiobacillus</taxon>
    </lineage>
</organism>
<dbReference type="SMART" id="SM00327">
    <property type="entry name" value="VWA"/>
    <property type="match status" value="1"/>
</dbReference>
<feature type="domain" description="VWFA" evidence="1">
    <location>
        <begin position="591"/>
        <end position="778"/>
    </location>
</feature>
<protein>
    <submittedName>
        <fullName evidence="2">VWA domain-containing protein</fullName>
    </submittedName>
</protein>
<dbReference type="SUPFAM" id="SSF53300">
    <property type="entry name" value="vWA-like"/>
    <property type="match status" value="1"/>
</dbReference>
<dbReference type="PANTHER" id="PTHR41248">
    <property type="entry name" value="NORD PROTEIN"/>
    <property type="match status" value="1"/>
</dbReference>
<reference evidence="2 3" key="1">
    <citation type="journal article" date="2021" name="ISME J.">
        <title>Genomic evolution of the class Acidithiobacillia: deep-branching Proteobacteria living in extreme acidic conditions.</title>
        <authorList>
            <person name="Moya-Beltran A."/>
            <person name="Beard S."/>
            <person name="Rojas-Villalobos C."/>
            <person name="Issotta F."/>
            <person name="Gallardo Y."/>
            <person name="Ulloa R."/>
            <person name="Giaveno A."/>
            <person name="Degli Esposti M."/>
            <person name="Johnson D.B."/>
            <person name="Quatrini R."/>
        </authorList>
    </citation>
    <scope>NUCLEOTIDE SEQUENCE [LARGE SCALE GENOMIC DNA]</scope>
    <source>
        <strain evidence="2 3">RW2</strain>
    </source>
</reference>
<proteinExistence type="predicted"/>
<sequence length="784" mass="88776">MSIQLADYPEILEDLGPHASEVLESNWHEAARVFGRRGLESYLQGASSLKALGRGSDLVLAFIESAPQVAREIGEQAVFEMLSMAIRMFSKTSAEVLVLFFTSAPVVARRLGELGLFRGYLLLLDQLLAQAPRGVRPMLGKIEVLLEKMTLGGLRRWASWGISAYRNDFAAQVEFFGLETPQSLAVLQQERRGVLFIDVQRRLIMYLRALWGRDFFLRPTSGDYETREGYQPYIENYFIHVPDAYDDVENAQGEKTSALELYRAAAAHAAAHVVFSKHDPRFELAKPLQRLWIGILEDARVEHLAIQKFPGLFPLWQHLGRLPACAEQAAEPETVAIMDRISMALLDADYADPHPFVAKAREAFVRVLAAEEDVYDVLMVAAEKLAEDCENSSWKYSVQKDQSESLYRDDNRYLWTAPGTDWSGDPLSGGQAQVRKYVNIMEMINAVDVETAGDDAQEVWVLATEFYDDDGLTFNDKEGKTPVSQPVNYSEWDYQTQLERPLWVTVYEKHPKMGDPSEINVMLEQQKPLVQRLRKLIEAVQPQGVVRTRKVEDGDEIDINAAILAMTDIRMGQQPDPRIGIRTRLNIRDLSVMLLVDLSESTNDLLRTRSEGDVSVLHLAREATALLAEALERIGDPYMLCGFDSNGRHDVEFYKFKDFDAPYDDKVKGRLAGMTGQLSTRMGAALRHAGHLLDQRASQKKLILLLTDGEPADNDVRDPQYLRFDTKKAVEELSRKGIRTFCLSLDPYADEYVSRIFGQRNYLVLDHVDKLPEKLPQLYISMTK</sequence>
<accession>A0ABS5ZVC9</accession>
<dbReference type="InterPro" id="IPR002035">
    <property type="entry name" value="VWF_A"/>
</dbReference>
<gene>
    <name evidence="2" type="ORF">HAP95_02750</name>
</gene>
<comment type="caution">
    <text evidence="2">The sequence shown here is derived from an EMBL/GenBank/DDBJ whole genome shotgun (WGS) entry which is preliminary data.</text>
</comment>
<name>A0ABS5ZVC9_9PROT</name>
<dbReference type="InterPro" id="IPR051928">
    <property type="entry name" value="NorD/CobT"/>
</dbReference>
<dbReference type="EMBL" id="JAAOMP010000031">
    <property type="protein sequence ID" value="MBU2759099.1"/>
    <property type="molecule type" value="Genomic_DNA"/>
</dbReference>
<evidence type="ECO:0000313" key="3">
    <source>
        <dbReference type="Proteomes" id="UP000755654"/>
    </source>
</evidence>
<keyword evidence="3" id="KW-1185">Reference proteome</keyword>
<dbReference type="Pfam" id="PF00092">
    <property type="entry name" value="VWA"/>
    <property type="match status" value="1"/>
</dbReference>